<proteinExistence type="predicted"/>
<evidence type="ECO:0000313" key="3">
    <source>
        <dbReference type="Proteomes" id="UP000275408"/>
    </source>
</evidence>
<comment type="caution">
    <text evidence="2">The sequence shown here is derived from an EMBL/GenBank/DDBJ whole genome shotgun (WGS) entry which is preliminary data.</text>
</comment>
<accession>A0A3M6V3G4</accession>
<dbReference type="Proteomes" id="UP000275408">
    <property type="component" value="Unassembled WGS sequence"/>
</dbReference>
<dbReference type="EMBL" id="RCHS01000165">
    <property type="protein sequence ID" value="RMX60364.1"/>
    <property type="molecule type" value="Genomic_DNA"/>
</dbReference>
<evidence type="ECO:0000256" key="1">
    <source>
        <dbReference type="SAM" id="MobiDB-lite"/>
    </source>
</evidence>
<dbReference type="AlphaFoldDB" id="A0A3M6V3G4"/>
<name>A0A3M6V3G4_POCDA</name>
<evidence type="ECO:0000313" key="2">
    <source>
        <dbReference type="EMBL" id="RMX60364.1"/>
    </source>
</evidence>
<reference evidence="2 3" key="1">
    <citation type="journal article" date="2018" name="Sci. Rep.">
        <title>Comparative analysis of the Pocillopora damicornis genome highlights role of immune system in coral evolution.</title>
        <authorList>
            <person name="Cunning R."/>
            <person name="Bay R.A."/>
            <person name="Gillette P."/>
            <person name="Baker A.C."/>
            <person name="Traylor-Knowles N."/>
        </authorList>
    </citation>
    <scope>NUCLEOTIDE SEQUENCE [LARGE SCALE GENOMIC DNA]</scope>
    <source>
        <strain evidence="2">RSMAS</strain>
        <tissue evidence="2">Whole animal</tissue>
    </source>
</reference>
<feature type="region of interest" description="Disordered" evidence="1">
    <location>
        <begin position="47"/>
        <end position="77"/>
    </location>
</feature>
<organism evidence="2 3">
    <name type="scientific">Pocillopora damicornis</name>
    <name type="common">Cauliflower coral</name>
    <name type="synonym">Millepora damicornis</name>
    <dbReference type="NCBI Taxonomy" id="46731"/>
    <lineage>
        <taxon>Eukaryota</taxon>
        <taxon>Metazoa</taxon>
        <taxon>Cnidaria</taxon>
        <taxon>Anthozoa</taxon>
        <taxon>Hexacorallia</taxon>
        <taxon>Scleractinia</taxon>
        <taxon>Astrocoeniina</taxon>
        <taxon>Pocilloporidae</taxon>
        <taxon>Pocillopora</taxon>
    </lineage>
</organism>
<keyword evidence="3" id="KW-1185">Reference proteome</keyword>
<gene>
    <name evidence="2" type="ORF">pdam_00024099</name>
</gene>
<dbReference type="OrthoDB" id="6337382at2759"/>
<sequence length="169" mass="17534">MDNWSPYSALLNNSKRTYCGGKGAFKGGKFALNNGTVLNNVLEQRGGDSVDVEGGQSTSQPAAQLGKSVEDNAGTGGGGGSFVYTTDHVLLLDAGGGGGASSGWCGRLNGITSSEGKDSSQVRNEGTDGQLVRALVIMEERLRVSLIKVVPDYAPPMRKEVDHVLSAES</sequence>
<protein>
    <submittedName>
        <fullName evidence="2">Uncharacterized protein</fullName>
    </submittedName>
</protein>